<feature type="transmembrane region" description="Helical" evidence="9">
    <location>
        <begin position="60"/>
        <end position="83"/>
    </location>
</feature>
<dbReference type="AlphaFoldDB" id="A0A6P1ZIG5"/>
<gene>
    <name evidence="11" type="ORF">DQK91_07840</name>
    <name evidence="10" type="ORF">E8L03_01140</name>
</gene>
<evidence type="ECO:0000313" key="11">
    <source>
        <dbReference type="EMBL" id="TVM34477.1"/>
    </source>
</evidence>
<keyword evidence="6 9" id="KW-1133">Transmembrane helix</keyword>
<accession>A0A6P1ZIG5</accession>
<dbReference type="GO" id="GO:0005886">
    <property type="term" value="C:plasma membrane"/>
    <property type="evidence" value="ECO:0007669"/>
    <property type="project" value="UniProtKB-SubCell"/>
</dbReference>
<dbReference type="EMBL" id="CP039543">
    <property type="protein sequence ID" value="QJT07609.1"/>
    <property type="molecule type" value="Genomic_DNA"/>
</dbReference>
<keyword evidence="13" id="KW-1185">Reference proteome</keyword>
<reference evidence="10 13" key="2">
    <citation type="submission" date="2019-04" db="EMBL/GenBank/DDBJ databases">
        <title>Isolation and culture of sulfate reducing bacteria from the cold seep of the South China Sea.</title>
        <authorList>
            <person name="Sun C."/>
            <person name="Liu R."/>
        </authorList>
    </citation>
    <scope>NUCLEOTIDE SEQUENCE [LARGE SCALE GENOMIC DNA]</scope>
    <source>
        <strain evidence="10 13">CS1</strain>
    </source>
</reference>
<dbReference type="RefSeq" id="WP_144234870.1">
    <property type="nucleotide sequence ID" value="NZ_CP039543.1"/>
</dbReference>
<comment type="similarity">
    <text evidence="2">Belongs to the CPA3 antiporters (TC 2.A.63) subunit F family.</text>
</comment>
<feature type="region of interest" description="Disordered" evidence="8">
    <location>
        <begin position="89"/>
        <end position="108"/>
    </location>
</feature>
<dbReference type="PANTHER" id="PTHR34702:SF1">
    <property type="entry name" value="NA(+)_H(+) ANTIPORTER SUBUNIT F"/>
    <property type="match status" value="1"/>
</dbReference>
<keyword evidence="3" id="KW-0813">Transport</keyword>
<sequence>METFLLYSGMALVLIMIMSMYRGIVGPTVLDRIISVNAVGSKTVVLLIIIGFLFGREDMFVDIALAYAMLNFIAVLAAAKYFYKRRGLQSEPGQNSLSSLSEEKERRA</sequence>
<evidence type="ECO:0000256" key="6">
    <source>
        <dbReference type="ARBA" id="ARBA00022989"/>
    </source>
</evidence>
<keyword evidence="4" id="KW-1003">Cell membrane</keyword>
<keyword evidence="5 9" id="KW-0812">Transmembrane</keyword>
<evidence type="ECO:0000256" key="7">
    <source>
        <dbReference type="ARBA" id="ARBA00023136"/>
    </source>
</evidence>
<evidence type="ECO:0000313" key="10">
    <source>
        <dbReference type="EMBL" id="QJT07609.1"/>
    </source>
</evidence>
<reference evidence="11 12" key="1">
    <citation type="submission" date="2018-06" db="EMBL/GenBank/DDBJ databases">
        <title>Complete genome of Desulfovibrio marinus P48SEP.</title>
        <authorList>
            <person name="Crispim J.S."/>
            <person name="Vidigal P.M.P."/>
            <person name="Silva L.C.F."/>
            <person name="Araujo L.C."/>
            <person name="Laguardia C.N."/>
            <person name="Dias R.S."/>
            <person name="Sousa M.P."/>
            <person name="Paula S.O."/>
            <person name="Silva C."/>
        </authorList>
    </citation>
    <scope>NUCLEOTIDE SEQUENCE [LARGE SCALE GENOMIC DNA]</scope>
    <source>
        <strain evidence="11 12">P48SEP</strain>
    </source>
</reference>
<evidence type="ECO:0000256" key="5">
    <source>
        <dbReference type="ARBA" id="ARBA00022692"/>
    </source>
</evidence>
<dbReference type="EMBL" id="QMIF01000004">
    <property type="protein sequence ID" value="TVM34477.1"/>
    <property type="molecule type" value="Genomic_DNA"/>
</dbReference>
<evidence type="ECO:0000313" key="13">
    <source>
        <dbReference type="Proteomes" id="UP000503251"/>
    </source>
</evidence>
<dbReference type="OrthoDB" id="9800226at2"/>
<name>A0A6P1ZIG5_9BACT</name>
<dbReference type="PANTHER" id="PTHR34702">
    <property type="entry name" value="NA(+)/H(+) ANTIPORTER SUBUNIT F1"/>
    <property type="match status" value="1"/>
</dbReference>
<organism evidence="11 12">
    <name type="scientific">Oceanidesulfovibrio marinus</name>
    <dbReference type="NCBI Taxonomy" id="370038"/>
    <lineage>
        <taxon>Bacteria</taxon>
        <taxon>Pseudomonadati</taxon>
        <taxon>Thermodesulfobacteriota</taxon>
        <taxon>Desulfovibrionia</taxon>
        <taxon>Desulfovibrionales</taxon>
        <taxon>Desulfovibrionaceae</taxon>
        <taxon>Oceanidesulfovibrio</taxon>
    </lineage>
</organism>
<evidence type="ECO:0000256" key="1">
    <source>
        <dbReference type="ARBA" id="ARBA00004651"/>
    </source>
</evidence>
<evidence type="ECO:0000256" key="3">
    <source>
        <dbReference type="ARBA" id="ARBA00022448"/>
    </source>
</evidence>
<evidence type="ECO:0000256" key="8">
    <source>
        <dbReference type="SAM" id="MobiDB-lite"/>
    </source>
</evidence>
<dbReference type="InterPro" id="IPR007208">
    <property type="entry name" value="MrpF/PhaF-like"/>
</dbReference>
<keyword evidence="7 9" id="KW-0472">Membrane</keyword>
<feature type="transmembrane region" description="Helical" evidence="9">
    <location>
        <begin position="36"/>
        <end position="54"/>
    </location>
</feature>
<dbReference type="GO" id="GO:0015385">
    <property type="term" value="F:sodium:proton antiporter activity"/>
    <property type="evidence" value="ECO:0007669"/>
    <property type="project" value="TreeGrafter"/>
</dbReference>
<protein>
    <submittedName>
        <fullName evidence="10 11">PH regulation protein F</fullName>
    </submittedName>
</protein>
<evidence type="ECO:0000313" key="12">
    <source>
        <dbReference type="Proteomes" id="UP000434052"/>
    </source>
</evidence>
<comment type="subcellular location">
    <subcellularLocation>
        <location evidence="1">Cell membrane</location>
        <topology evidence="1">Multi-pass membrane protein</topology>
    </subcellularLocation>
</comment>
<dbReference type="Proteomes" id="UP000503251">
    <property type="component" value="Chromosome"/>
</dbReference>
<evidence type="ECO:0000256" key="9">
    <source>
        <dbReference type="SAM" id="Phobius"/>
    </source>
</evidence>
<feature type="transmembrane region" description="Helical" evidence="9">
    <location>
        <begin position="6"/>
        <end position="24"/>
    </location>
</feature>
<dbReference type="Proteomes" id="UP000434052">
    <property type="component" value="Unassembled WGS sequence"/>
</dbReference>
<proteinExistence type="inferred from homology"/>
<evidence type="ECO:0000256" key="4">
    <source>
        <dbReference type="ARBA" id="ARBA00022475"/>
    </source>
</evidence>
<dbReference type="Pfam" id="PF04066">
    <property type="entry name" value="MrpF_PhaF"/>
    <property type="match status" value="1"/>
</dbReference>
<evidence type="ECO:0000256" key="2">
    <source>
        <dbReference type="ARBA" id="ARBA00009212"/>
    </source>
</evidence>